<accession>A0A8J2NPK3</accession>
<proteinExistence type="predicted"/>
<dbReference type="EMBL" id="CAJVCH010044515">
    <property type="protein sequence ID" value="CAG7717288.1"/>
    <property type="molecule type" value="Genomic_DNA"/>
</dbReference>
<protein>
    <recommendedName>
        <fullName evidence="1">ELMO armadillo-like helical domain-containing protein</fullName>
    </recommendedName>
</protein>
<dbReference type="OrthoDB" id="28413at2759"/>
<sequence length="48" mass="5205">QVLENAVISGIAYSQVIREIPLANLIILIHNNDPGVQQNVLSLINALL</sequence>
<dbReference type="InterPro" id="IPR024574">
    <property type="entry name" value="ELMO_ARM"/>
</dbReference>
<feature type="domain" description="ELMO armadillo-like helical" evidence="1">
    <location>
        <begin position="2"/>
        <end position="48"/>
    </location>
</feature>
<dbReference type="Proteomes" id="UP000708208">
    <property type="component" value="Unassembled WGS sequence"/>
</dbReference>
<feature type="non-terminal residue" evidence="2">
    <location>
        <position position="1"/>
    </location>
</feature>
<dbReference type="AlphaFoldDB" id="A0A8J2NPK3"/>
<evidence type="ECO:0000313" key="3">
    <source>
        <dbReference type="Proteomes" id="UP000708208"/>
    </source>
</evidence>
<feature type="non-terminal residue" evidence="2">
    <location>
        <position position="48"/>
    </location>
</feature>
<keyword evidence="3" id="KW-1185">Reference proteome</keyword>
<name>A0A8J2NPK3_9HEXA</name>
<comment type="caution">
    <text evidence="2">The sequence shown here is derived from an EMBL/GenBank/DDBJ whole genome shotgun (WGS) entry which is preliminary data.</text>
</comment>
<dbReference type="Pfam" id="PF11841">
    <property type="entry name" value="ELMO_ARM"/>
    <property type="match status" value="1"/>
</dbReference>
<evidence type="ECO:0000313" key="2">
    <source>
        <dbReference type="EMBL" id="CAG7717288.1"/>
    </source>
</evidence>
<reference evidence="2" key="1">
    <citation type="submission" date="2021-06" db="EMBL/GenBank/DDBJ databases">
        <authorList>
            <person name="Hodson N. C."/>
            <person name="Mongue J. A."/>
            <person name="Jaron S. K."/>
        </authorList>
    </citation>
    <scope>NUCLEOTIDE SEQUENCE</scope>
</reference>
<gene>
    <name evidence="2" type="ORF">AFUS01_LOCUS6752</name>
</gene>
<organism evidence="2 3">
    <name type="scientific">Allacma fusca</name>
    <dbReference type="NCBI Taxonomy" id="39272"/>
    <lineage>
        <taxon>Eukaryota</taxon>
        <taxon>Metazoa</taxon>
        <taxon>Ecdysozoa</taxon>
        <taxon>Arthropoda</taxon>
        <taxon>Hexapoda</taxon>
        <taxon>Collembola</taxon>
        <taxon>Symphypleona</taxon>
        <taxon>Sminthuridae</taxon>
        <taxon>Allacma</taxon>
    </lineage>
</organism>
<evidence type="ECO:0000259" key="1">
    <source>
        <dbReference type="Pfam" id="PF11841"/>
    </source>
</evidence>